<evidence type="ECO:0000313" key="3">
    <source>
        <dbReference type="Proteomes" id="UP000193907"/>
    </source>
</evidence>
<keyword evidence="3" id="KW-1185">Reference proteome</keyword>
<name>A0A1X1RLE8_MYCCE</name>
<dbReference type="EMBL" id="LQOM01000044">
    <property type="protein sequence ID" value="ORV08668.1"/>
    <property type="molecule type" value="Genomic_DNA"/>
</dbReference>
<dbReference type="Proteomes" id="UP000193907">
    <property type="component" value="Unassembled WGS sequence"/>
</dbReference>
<evidence type="ECO:0000313" key="1">
    <source>
        <dbReference type="EMBL" id="ORV08668.1"/>
    </source>
</evidence>
<dbReference type="Proteomes" id="UP000230971">
    <property type="component" value="Unassembled WGS sequence"/>
</dbReference>
<reference evidence="1 3" key="1">
    <citation type="submission" date="2016-01" db="EMBL/GenBank/DDBJ databases">
        <title>The new phylogeny of the genus Mycobacterium.</title>
        <authorList>
            <person name="Tarcisio F."/>
            <person name="Conor M."/>
            <person name="Antonella G."/>
            <person name="Elisabetta G."/>
            <person name="Giulia F.S."/>
            <person name="Sara T."/>
            <person name="Anna F."/>
            <person name="Clotilde B."/>
            <person name="Roberto B."/>
            <person name="Veronica D.S."/>
            <person name="Fabio R."/>
            <person name="Monica P."/>
            <person name="Olivier J."/>
            <person name="Enrico T."/>
            <person name="Nicola S."/>
        </authorList>
    </citation>
    <scope>NUCLEOTIDE SEQUENCE [LARGE SCALE GENOMIC DNA]</scope>
    <source>
        <strain evidence="1 3">DSM 44243</strain>
    </source>
</reference>
<evidence type="ECO:0000313" key="2">
    <source>
        <dbReference type="EMBL" id="PIB78425.1"/>
    </source>
</evidence>
<dbReference type="RefSeq" id="WP_062540988.1">
    <property type="nucleotide sequence ID" value="NZ_BBUN01000302.1"/>
</dbReference>
<reference evidence="2 4" key="2">
    <citation type="journal article" date="2017" name="Infect. Genet. Evol.">
        <title>The new phylogeny of the genus Mycobacterium: The old and the news.</title>
        <authorList>
            <person name="Tortoli E."/>
            <person name="Fedrizzi T."/>
            <person name="Meehan C.J."/>
            <person name="Trovato A."/>
            <person name="Grottola A."/>
            <person name="Giacobazzi E."/>
            <person name="Serpini G.F."/>
            <person name="Tagliazucchi S."/>
            <person name="Fabio A."/>
            <person name="Bettua C."/>
            <person name="Bertorelli R."/>
            <person name="Frascaro F."/>
            <person name="De Sanctis V."/>
            <person name="Pecorari M."/>
            <person name="Jousson O."/>
            <person name="Segata N."/>
            <person name="Cirillo D.M."/>
        </authorList>
    </citation>
    <scope>NUCLEOTIDE SEQUENCE [LARGE SCALE GENOMIC DNA]</scope>
    <source>
        <strain evidence="2 4">NCTC 12882</strain>
    </source>
</reference>
<organism evidence="1 3">
    <name type="scientific">Mycobacterium celatum</name>
    <dbReference type="NCBI Taxonomy" id="28045"/>
    <lineage>
        <taxon>Bacteria</taxon>
        <taxon>Bacillati</taxon>
        <taxon>Actinomycetota</taxon>
        <taxon>Actinomycetes</taxon>
        <taxon>Mycobacteriales</taxon>
        <taxon>Mycobacteriaceae</taxon>
        <taxon>Mycobacterium</taxon>
    </lineage>
</organism>
<proteinExistence type="predicted"/>
<dbReference type="OrthoDB" id="163565at2"/>
<dbReference type="AlphaFoldDB" id="A0A1X1RLE8"/>
<accession>A0A1X1RLE8</accession>
<protein>
    <recommendedName>
        <fullName evidence="5">YCII-related domain-containing protein</fullName>
    </recommendedName>
</protein>
<sequence>MKTFTDDQMNELLSTARSFSLVVLKPGPNCGDNRAPALMWEHGRRNLGLRDAGMMAAAFTVLDGSEIWAVRVFTATVEDTTAIMNDDPGVVAGVFTFEVHPCRGFAGDSLP</sequence>
<dbReference type="EMBL" id="PDKV01000016">
    <property type="protein sequence ID" value="PIB78425.1"/>
    <property type="molecule type" value="Genomic_DNA"/>
</dbReference>
<comment type="caution">
    <text evidence="1">The sequence shown here is derived from an EMBL/GenBank/DDBJ whole genome shotgun (WGS) entry which is preliminary data.</text>
</comment>
<gene>
    <name evidence="1" type="ORF">AWB95_18680</name>
    <name evidence="2" type="ORF">CQY23_13760</name>
</gene>
<evidence type="ECO:0008006" key="5">
    <source>
        <dbReference type="Google" id="ProtNLM"/>
    </source>
</evidence>
<evidence type="ECO:0000313" key="4">
    <source>
        <dbReference type="Proteomes" id="UP000230971"/>
    </source>
</evidence>